<reference evidence="1 2" key="1">
    <citation type="journal article" date="2018" name="Sci. Rep.">
        <title>Genomic signatures of local adaptation to the degree of environmental predictability in rotifers.</title>
        <authorList>
            <person name="Franch-Gras L."/>
            <person name="Hahn C."/>
            <person name="Garcia-Roger E.M."/>
            <person name="Carmona M.J."/>
            <person name="Serra M."/>
            <person name="Gomez A."/>
        </authorList>
    </citation>
    <scope>NUCLEOTIDE SEQUENCE [LARGE SCALE GENOMIC DNA]</scope>
    <source>
        <strain evidence="1">HYR1</strain>
    </source>
</reference>
<proteinExistence type="predicted"/>
<sequence>MEEKVSLKFGNESIPYPNPYEQNPKFLGIAFDKSLSFTKHINNLKHRAQSRVNMLKHLKVRKWGLNTKLLLITYKALIRSILEYCPFISLITCESNKKTIESIQTKALRTISRSSSCLLSNIHKLFLGFNPKNSFIIDEIFKE</sequence>
<comment type="caution">
    <text evidence="1">The sequence shown here is derived from an EMBL/GenBank/DDBJ whole genome shotgun (WGS) entry which is preliminary data.</text>
</comment>
<keyword evidence="1" id="KW-0808">Transferase</keyword>
<protein>
    <submittedName>
        <fullName evidence="1">RNA-directed DNA polymerase from mobile element jockey-like</fullName>
    </submittedName>
</protein>
<dbReference type="OrthoDB" id="421040at2759"/>
<gene>
    <name evidence="1" type="ORF">BpHYR1_006517</name>
</gene>
<organism evidence="1 2">
    <name type="scientific">Brachionus plicatilis</name>
    <name type="common">Marine rotifer</name>
    <name type="synonym">Brachionus muelleri</name>
    <dbReference type="NCBI Taxonomy" id="10195"/>
    <lineage>
        <taxon>Eukaryota</taxon>
        <taxon>Metazoa</taxon>
        <taxon>Spiralia</taxon>
        <taxon>Gnathifera</taxon>
        <taxon>Rotifera</taxon>
        <taxon>Eurotatoria</taxon>
        <taxon>Monogononta</taxon>
        <taxon>Pseudotrocha</taxon>
        <taxon>Ploima</taxon>
        <taxon>Brachionidae</taxon>
        <taxon>Brachionus</taxon>
    </lineage>
</organism>
<accession>A0A3M7R942</accession>
<name>A0A3M7R942_BRAPC</name>
<dbReference type="EMBL" id="REGN01003985">
    <property type="protein sequence ID" value="RNA19745.1"/>
    <property type="molecule type" value="Genomic_DNA"/>
</dbReference>
<dbReference type="AlphaFoldDB" id="A0A3M7R942"/>
<evidence type="ECO:0000313" key="1">
    <source>
        <dbReference type="EMBL" id="RNA19745.1"/>
    </source>
</evidence>
<keyword evidence="2" id="KW-1185">Reference proteome</keyword>
<evidence type="ECO:0000313" key="2">
    <source>
        <dbReference type="Proteomes" id="UP000276133"/>
    </source>
</evidence>
<dbReference type="GO" id="GO:0003964">
    <property type="term" value="F:RNA-directed DNA polymerase activity"/>
    <property type="evidence" value="ECO:0007669"/>
    <property type="project" value="UniProtKB-KW"/>
</dbReference>
<keyword evidence="1" id="KW-0695">RNA-directed DNA polymerase</keyword>
<keyword evidence="1" id="KW-0548">Nucleotidyltransferase</keyword>
<dbReference type="Proteomes" id="UP000276133">
    <property type="component" value="Unassembled WGS sequence"/>
</dbReference>